<reference evidence="1" key="1">
    <citation type="journal article" date="2021" name="Proc. Natl. Acad. Sci. U.S.A.">
        <title>A Catalog of Tens of Thousands of Viruses from Human Metagenomes Reveals Hidden Associations with Chronic Diseases.</title>
        <authorList>
            <person name="Tisza M.J."/>
            <person name="Buck C.B."/>
        </authorList>
    </citation>
    <scope>NUCLEOTIDE SEQUENCE</scope>
    <source>
        <strain evidence="1">CtOZu12</strain>
    </source>
</reference>
<organism evidence="1">
    <name type="scientific">Bacteriophage sp</name>
    <dbReference type="NCBI Taxonomy" id="38018"/>
    <lineage>
        <taxon>Viruses</taxon>
    </lineage>
</organism>
<accession>A0A8D9UHS4</accession>
<protein>
    <submittedName>
        <fullName evidence="1">Uncharacterized protein</fullName>
    </submittedName>
</protein>
<name>A0A8D9UHS4_9VIRU</name>
<evidence type="ECO:0000313" key="1">
    <source>
        <dbReference type="EMBL" id="DAD55934.1"/>
    </source>
</evidence>
<dbReference type="EMBL" id="BK029940">
    <property type="protein sequence ID" value="DAD55934.1"/>
    <property type="molecule type" value="Genomic_DNA"/>
</dbReference>
<proteinExistence type="predicted"/>
<sequence>MISVIQTSPEGDGRIELPRLIFHIKESSNFAVRVYLKGIYICLLEK</sequence>